<dbReference type="AlphaFoldDB" id="A0A7S8IYS3"/>
<reference evidence="3 4" key="1">
    <citation type="journal article" date="2020" name="ISME J.">
        <title>Enrichment and physiological characterization of a novel comammox Nitrospira indicates ammonium inhibition of complete nitrification.</title>
        <authorList>
            <person name="Sakoula D."/>
            <person name="Koch H."/>
            <person name="Frank J."/>
            <person name="Jetten M.S.M."/>
            <person name="van Kessel M.A.H.J."/>
            <person name="Lucker S."/>
        </authorList>
    </citation>
    <scope>NUCLEOTIDE SEQUENCE [LARGE SCALE GENOMIC DNA]</scope>
    <source>
        <strain evidence="3">Comreactor17</strain>
    </source>
</reference>
<dbReference type="InterPro" id="IPR036412">
    <property type="entry name" value="HAD-like_sf"/>
</dbReference>
<protein>
    <submittedName>
        <fullName evidence="3">Putative 5'(3')-deoxyribonucleotidase</fullName>
        <ecNumber evidence="3">3.1.3.-</ecNumber>
    </submittedName>
</protein>
<sequence>MSPSDLDQSDVFILGVDLDGVCDDFYAGIRPIAAEWLGVAEDSLETNVSYGLPEWGIDKAPGGYLDFHKFAVTQRDLFKRLVPINGCPQVLRHLSKRDVRIRIITHRLYIKYFHKQAISQTIDWLDSHGIPYWDLCFMQHKTHVGANLYIEDSEKHIREYRNSGSECIIFTNTTNSHLEGLRANDWKEIQEIVIDRYGGVESHTEIVPWSETLQHELLKH</sequence>
<proteinExistence type="inferred from homology"/>
<dbReference type="Gene3D" id="3.40.50.1000">
    <property type="entry name" value="HAD superfamily/HAD-like"/>
    <property type="match status" value="1"/>
</dbReference>
<dbReference type="SUPFAM" id="SSF56784">
    <property type="entry name" value="HAD-like"/>
    <property type="match status" value="1"/>
</dbReference>
<keyword evidence="3" id="KW-0378">Hydrolase</keyword>
<dbReference type="Pfam" id="PF06941">
    <property type="entry name" value="NT5C"/>
    <property type="match status" value="1"/>
</dbReference>
<dbReference type="InterPro" id="IPR023214">
    <property type="entry name" value="HAD_sf"/>
</dbReference>
<dbReference type="Proteomes" id="UP000593737">
    <property type="component" value="Chromosome"/>
</dbReference>
<comment type="similarity">
    <text evidence="1">Belongs to the 5'(3')-deoxyribonucleotidase family.</text>
</comment>
<evidence type="ECO:0000256" key="2">
    <source>
        <dbReference type="PIRSR" id="PIRSR610708-1"/>
    </source>
</evidence>
<name>A0A7S8IYS3_9BACT</name>
<evidence type="ECO:0000256" key="1">
    <source>
        <dbReference type="ARBA" id="ARBA00009589"/>
    </source>
</evidence>
<feature type="active site" description="Proton donor" evidence="2">
    <location>
        <position position="19"/>
    </location>
</feature>
<dbReference type="KEGG" id="nkf:Nkreftii_001332"/>
<dbReference type="GO" id="GO:0009264">
    <property type="term" value="P:deoxyribonucleotide catabolic process"/>
    <property type="evidence" value="ECO:0007669"/>
    <property type="project" value="InterPro"/>
</dbReference>
<dbReference type="EC" id="3.1.3.-" evidence="3"/>
<accession>A0A7S8IYS3</accession>
<dbReference type="InterPro" id="IPR010708">
    <property type="entry name" value="5'(3')-deoxyribonucleotidase"/>
</dbReference>
<dbReference type="GO" id="GO:0008253">
    <property type="term" value="F:5'-nucleotidase activity"/>
    <property type="evidence" value="ECO:0007669"/>
    <property type="project" value="InterPro"/>
</dbReference>
<feature type="active site" description="Nucleophile" evidence="2">
    <location>
        <position position="17"/>
    </location>
</feature>
<organism evidence="3 4">
    <name type="scientific">Candidatus Nitrospira kreftii</name>
    <dbReference type="NCBI Taxonomy" id="2652173"/>
    <lineage>
        <taxon>Bacteria</taxon>
        <taxon>Pseudomonadati</taxon>
        <taxon>Nitrospirota</taxon>
        <taxon>Nitrospiria</taxon>
        <taxon>Nitrospirales</taxon>
        <taxon>Nitrospiraceae</taxon>
        <taxon>Nitrospira</taxon>
    </lineage>
</organism>
<evidence type="ECO:0000313" key="4">
    <source>
        <dbReference type="Proteomes" id="UP000593737"/>
    </source>
</evidence>
<evidence type="ECO:0000313" key="3">
    <source>
        <dbReference type="EMBL" id="QPD03558.1"/>
    </source>
</evidence>
<dbReference type="EMBL" id="CP047423">
    <property type="protein sequence ID" value="QPD03558.1"/>
    <property type="molecule type" value="Genomic_DNA"/>
</dbReference>
<gene>
    <name evidence="3" type="ORF">Nkreftii_001332</name>
</gene>